<dbReference type="Pfam" id="PF08395">
    <property type="entry name" value="7tm_7"/>
    <property type="match status" value="1"/>
</dbReference>
<name>A0A182VW94_9DIPT</name>
<feature type="transmembrane region" description="Helical" evidence="8">
    <location>
        <begin position="359"/>
        <end position="379"/>
    </location>
</feature>
<keyword evidence="2 8" id="KW-1003">Cell membrane</keyword>
<organism evidence="9 10">
    <name type="scientific">Anopheles minimus</name>
    <dbReference type="NCBI Taxonomy" id="112268"/>
    <lineage>
        <taxon>Eukaryota</taxon>
        <taxon>Metazoa</taxon>
        <taxon>Ecdysozoa</taxon>
        <taxon>Arthropoda</taxon>
        <taxon>Hexapoda</taxon>
        <taxon>Insecta</taxon>
        <taxon>Pterygota</taxon>
        <taxon>Neoptera</taxon>
        <taxon>Endopterygota</taxon>
        <taxon>Diptera</taxon>
        <taxon>Nematocera</taxon>
        <taxon>Culicoidea</taxon>
        <taxon>Culicidae</taxon>
        <taxon>Anophelinae</taxon>
        <taxon>Anopheles</taxon>
    </lineage>
</organism>
<evidence type="ECO:0000256" key="7">
    <source>
        <dbReference type="ARBA" id="ARBA00023224"/>
    </source>
</evidence>
<dbReference type="GO" id="GO:0030424">
    <property type="term" value="C:axon"/>
    <property type="evidence" value="ECO:0007669"/>
    <property type="project" value="TreeGrafter"/>
</dbReference>
<keyword evidence="5 8" id="KW-0472">Membrane</keyword>
<keyword evidence="7 8" id="KW-0807">Transducer</keyword>
<keyword evidence="4 8" id="KW-1133">Transmembrane helix</keyword>
<evidence type="ECO:0000256" key="3">
    <source>
        <dbReference type="ARBA" id="ARBA00022692"/>
    </source>
</evidence>
<comment type="subcellular location">
    <subcellularLocation>
        <location evidence="1 8">Cell membrane</location>
        <topology evidence="1 8">Multi-pass membrane protein</topology>
    </subcellularLocation>
</comment>
<protein>
    <recommendedName>
        <fullName evidence="8">Gustatory receptor</fullName>
    </recommendedName>
</protein>
<dbReference type="GO" id="GO:0050909">
    <property type="term" value="P:sensory perception of taste"/>
    <property type="evidence" value="ECO:0007669"/>
    <property type="project" value="InterPro"/>
</dbReference>
<proteinExistence type="inferred from homology"/>
<dbReference type="GO" id="GO:0043025">
    <property type="term" value="C:neuronal cell body"/>
    <property type="evidence" value="ECO:0007669"/>
    <property type="project" value="TreeGrafter"/>
</dbReference>
<dbReference type="AlphaFoldDB" id="A0A182VW94"/>
<evidence type="ECO:0000256" key="6">
    <source>
        <dbReference type="ARBA" id="ARBA00023170"/>
    </source>
</evidence>
<dbReference type="InterPro" id="IPR013604">
    <property type="entry name" value="7TM_chemorcpt"/>
</dbReference>
<dbReference type="PANTHER" id="PTHR21143:SF104">
    <property type="entry name" value="GUSTATORY RECEPTOR 8A-RELATED"/>
    <property type="match status" value="1"/>
</dbReference>
<feature type="transmembrane region" description="Helical" evidence="8">
    <location>
        <begin position="45"/>
        <end position="66"/>
    </location>
</feature>
<dbReference type="STRING" id="112268.A0A182VW94"/>
<feature type="transmembrane region" description="Helical" evidence="8">
    <location>
        <begin position="171"/>
        <end position="191"/>
    </location>
</feature>
<feature type="transmembrane region" description="Helical" evidence="8">
    <location>
        <begin position="288"/>
        <end position="308"/>
    </location>
</feature>
<evidence type="ECO:0000313" key="10">
    <source>
        <dbReference type="Proteomes" id="UP000075920"/>
    </source>
</evidence>
<reference evidence="9" key="2">
    <citation type="submission" date="2020-05" db="UniProtKB">
        <authorList>
            <consortium name="EnsemblMetazoa"/>
        </authorList>
    </citation>
    <scope>IDENTIFICATION</scope>
    <source>
        <strain evidence="9">MINIMUS1</strain>
    </source>
</reference>
<evidence type="ECO:0000313" key="9">
    <source>
        <dbReference type="EnsemblMetazoa" id="AMIN002343-PA"/>
    </source>
</evidence>
<sequence>MKWFASNSIFDSIKPAYLAGKVIGFFTCTIDFQQHELSKSALDQILYVVAIVMDVYALIISARTAFIFSDSILLNVGINSSVYLGIIISLGVTICNRIARCRMFRIFETLYQVDSTLLSYGYRLNHQLNHLLSWIYIGTPMLTNAFFFFAGDQSSHQFSSLEVLMFLRTSLVFMLFGSFICLTITSIYMRFRILNEAISKEFPTSLTADPHRTTTKEATDVVATVRCVGDLHEKLSEAVIEFNHCFALQILLMMASAFGYTLFSFFAIIHALSHPEIEQAQQVSVQNIVYGCIYLSFIIQVVVAGSLASQECKKTGVFVHKVICYGYYEQPTLRQLKFLSQQLRSYAPKVSCLLFDFEWPFLVSVAATLLMHVIILVQFDLSIIANKV</sequence>
<accession>A0A182VW94</accession>
<evidence type="ECO:0000256" key="1">
    <source>
        <dbReference type="ARBA" id="ARBA00004651"/>
    </source>
</evidence>
<keyword evidence="3 8" id="KW-0812">Transmembrane</keyword>
<dbReference type="GO" id="GO:0030425">
    <property type="term" value="C:dendrite"/>
    <property type="evidence" value="ECO:0007669"/>
    <property type="project" value="TreeGrafter"/>
</dbReference>
<comment type="function">
    <text evidence="8">Gustatory receptor which mediates acceptance or avoidance behavior, depending on its substrates.</text>
</comment>
<evidence type="ECO:0000256" key="4">
    <source>
        <dbReference type="ARBA" id="ARBA00022989"/>
    </source>
</evidence>
<dbReference type="GO" id="GO:0007165">
    <property type="term" value="P:signal transduction"/>
    <property type="evidence" value="ECO:0007669"/>
    <property type="project" value="UniProtKB-KW"/>
</dbReference>
<dbReference type="GO" id="GO:0007635">
    <property type="term" value="P:chemosensory behavior"/>
    <property type="evidence" value="ECO:0007669"/>
    <property type="project" value="TreeGrafter"/>
</dbReference>
<evidence type="ECO:0000256" key="5">
    <source>
        <dbReference type="ARBA" id="ARBA00023136"/>
    </source>
</evidence>
<comment type="similarity">
    <text evidence="8">Belongs to the insect chemoreceptor superfamily. Gustatory receptor (GR) family.</text>
</comment>
<feature type="transmembrane region" description="Helical" evidence="8">
    <location>
        <begin position="131"/>
        <end position="151"/>
    </location>
</feature>
<feature type="transmembrane region" description="Helical" evidence="8">
    <location>
        <begin position="246"/>
        <end position="268"/>
    </location>
</feature>
<feature type="transmembrane region" description="Helical" evidence="8">
    <location>
        <begin position="72"/>
        <end position="95"/>
    </location>
</feature>
<dbReference type="VEuPathDB" id="VectorBase:AMIN002343"/>
<evidence type="ECO:0000256" key="2">
    <source>
        <dbReference type="ARBA" id="ARBA00022475"/>
    </source>
</evidence>
<dbReference type="EnsemblMetazoa" id="AMIN002343-RA">
    <property type="protein sequence ID" value="AMIN002343-PA"/>
    <property type="gene ID" value="AMIN002343"/>
</dbReference>
<keyword evidence="6 8" id="KW-0675">Receptor</keyword>
<dbReference type="Proteomes" id="UP000075920">
    <property type="component" value="Unassembled WGS sequence"/>
</dbReference>
<dbReference type="GO" id="GO:0005886">
    <property type="term" value="C:plasma membrane"/>
    <property type="evidence" value="ECO:0007669"/>
    <property type="project" value="UniProtKB-SubCell"/>
</dbReference>
<dbReference type="GO" id="GO:0008049">
    <property type="term" value="P:male courtship behavior"/>
    <property type="evidence" value="ECO:0007669"/>
    <property type="project" value="TreeGrafter"/>
</dbReference>
<keyword evidence="10" id="KW-1185">Reference proteome</keyword>
<dbReference type="PANTHER" id="PTHR21143">
    <property type="entry name" value="INVERTEBRATE GUSTATORY RECEPTOR"/>
    <property type="match status" value="1"/>
</dbReference>
<reference evidence="10" key="1">
    <citation type="submission" date="2013-03" db="EMBL/GenBank/DDBJ databases">
        <title>The Genome Sequence of Anopheles minimus MINIMUS1.</title>
        <authorList>
            <consortium name="The Broad Institute Genomics Platform"/>
            <person name="Neafsey D.E."/>
            <person name="Walton C."/>
            <person name="Walker B."/>
            <person name="Young S.K."/>
            <person name="Zeng Q."/>
            <person name="Gargeya S."/>
            <person name="Fitzgerald M."/>
            <person name="Haas B."/>
            <person name="Abouelleil A."/>
            <person name="Allen A.W."/>
            <person name="Alvarado L."/>
            <person name="Arachchi H.M."/>
            <person name="Berlin A.M."/>
            <person name="Chapman S.B."/>
            <person name="Gainer-Dewar J."/>
            <person name="Goldberg J."/>
            <person name="Griggs A."/>
            <person name="Gujja S."/>
            <person name="Hansen M."/>
            <person name="Howarth C."/>
            <person name="Imamovic A."/>
            <person name="Ireland A."/>
            <person name="Larimer J."/>
            <person name="McCowan C."/>
            <person name="Murphy C."/>
            <person name="Pearson M."/>
            <person name="Poon T.W."/>
            <person name="Priest M."/>
            <person name="Roberts A."/>
            <person name="Saif S."/>
            <person name="Shea T."/>
            <person name="Sisk P."/>
            <person name="Sykes S."/>
            <person name="Wortman J."/>
            <person name="Nusbaum C."/>
            <person name="Birren B."/>
        </authorList>
    </citation>
    <scope>NUCLEOTIDE SEQUENCE [LARGE SCALE GENOMIC DNA]</scope>
    <source>
        <strain evidence="10">MINIMUS1</strain>
    </source>
</reference>
<evidence type="ECO:0000256" key="8">
    <source>
        <dbReference type="RuleBase" id="RU363108"/>
    </source>
</evidence>